<comment type="caution">
    <text evidence="2">The sequence shown here is derived from an EMBL/GenBank/DDBJ whole genome shotgun (WGS) entry which is preliminary data.</text>
</comment>
<name>A0AAE5TI09_AVIPA</name>
<keyword evidence="4" id="KW-1185">Reference proteome</keyword>
<reference evidence="1" key="3">
    <citation type="submission" date="2022-05" db="EMBL/GenBank/DDBJ databases">
        <authorList>
            <person name="Chen Y."/>
            <person name="Zhu J."/>
            <person name="Zhu K."/>
        </authorList>
    </citation>
    <scope>NUCLEOTIDE SEQUENCE</scope>
    <source>
        <strain evidence="1">AV25</strain>
    </source>
</reference>
<dbReference type="AlphaFoldDB" id="A0AAE5TI09"/>
<dbReference type="EMBL" id="QJPJ01000006">
    <property type="protein sequence ID" value="PXZ39380.1"/>
    <property type="molecule type" value="Genomic_DNA"/>
</dbReference>
<proteinExistence type="predicted"/>
<evidence type="ECO:0000313" key="1">
    <source>
        <dbReference type="EMBL" id="MEE6042594.1"/>
    </source>
</evidence>
<gene>
    <name evidence="2" type="ORF">DM482_05395</name>
    <name evidence="1" type="ORF">M5S13_12050</name>
</gene>
<dbReference type="Proteomes" id="UP001347884">
    <property type="component" value="Unassembled WGS sequence"/>
</dbReference>
<sequence length="167" mass="17349">MSKVGSNAISHSVAGLKNSEILTKGINGARSTLNSVSKWAAAHPNATEAIVGGTVSTGFDIYNGNATPEGTAMNYVYSRALAGKSLSTQLSLGTIYQGVISTNNASKTDQEIVSDVLKKDLAIISGEKFSILSPKIGIKGTKSLIGGAFISGTIENIDLKKQSENKE</sequence>
<evidence type="ECO:0000313" key="3">
    <source>
        <dbReference type="Proteomes" id="UP000247594"/>
    </source>
</evidence>
<accession>A0AAE5TI09</accession>
<reference evidence="1 4" key="2">
    <citation type="journal article" date="2022" name="Front. Microbiol.">
        <title>Commensal bacteria contribute to the growth of multidrug-resistant Avibacterium paragallinarum in chickens.</title>
        <authorList>
            <person name="Zhu J."/>
            <person name="Chen Y."/>
            <person name="Wu Y."/>
            <person name="Wang Y."/>
            <person name="Zhu K."/>
        </authorList>
    </citation>
    <scope>NUCLEOTIDE SEQUENCE [LARGE SCALE GENOMIC DNA]</scope>
    <source>
        <strain evidence="1 4">AV25</strain>
    </source>
</reference>
<organism evidence="2 3">
    <name type="scientific">Avibacterium paragallinarum</name>
    <name type="common">Haemophilus gallinarum</name>
    <dbReference type="NCBI Taxonomy" id="728"/>
    <lineage>
        <taxon>Bacteria</taxon>
        <taxon>Pseudomonadati</taxon>
        <taxon>Pseudomonadota</taxon>
        <taxon>Gammaproteobacteria</taxon>
        <taxon>Pasteurellales</taxon>
        <taxon>Pasteurellaceae</taxon>
        <taxon>Avibacterium</taxon>
    </lineage>
</organism>
<dbReference type="EMBL" id="JAMDKF010000041">
    <property type="protein sequence ID" value="MEE6042594.1"/>
    <property type="molecule type" value="Genomic_DNA"/>
</dbReference>
<reference evidence="2 3" key="1">
    <citation type="submission" date="2018-06" db="EMBL/GenBank/DDBJ databases">
        <authorList>
            <person name="Teymurazov M."/>
            <person name="Kislichkina A."/>
            <person name="Abaymova A."/>
            <person name="Mukhina T."/>
            <person name="Mayskaya N."/>
            <person name="Svetoch E."/>
            <person name="Bogun A."/>
        </authorList>
    </citation>
    <scope>NUCLEOTIDE SEQUENCE [LARGE SCALE GENOMIC DNA]</scope>
    <source>
        <strain evidence="2 3">SCPM-O-B-8406</strain>
    </source>
</reference>
<evidence type="ECO:0000313" key="4">
    <source>
        <dbReference type="Proteomes" id="UP001347884"/>
    </source>
</evidence>
<dbReference type="Proteomes" id="UP000247594">
    <property type="component" value="Unassembled WGS sequence"/>
</dbReference>
<dbReference type="RefSeq" id="WP_110479174.1">
    <property type="nucleotide sequence ID" value="NZ_CP081939.1"/>
</dbReference>
<protein>
    <submittedName>
        <fullName evidence="2">Uncharacterized protein</fullName>
    </submittedName>
</protein>
<evidence type="ECO:0000313" key="2">
    <source>
        <dbReference type="EMBL" id="PXZ39380.1"/>
    </source>
</evidence>